<dbReference type="Pfam" id="PF06415">
    <property type="entry name" value="iPGM_N"/>
    <property type="match status" value="1"/>
</dbReference>
<evidence type="ECO:0000256" key="2">
    <source>
        <dbReference type="ARBA" id="ARBA00002315"/>
    </source>
</evidence>
<feature type="active site" description="Phosphoserine intermediate" evidence="9 11">
    <location>
        <position position="64"/>
    </location>
</feature>
<feature type="binding site" evidence="9 12">
    <location>
        <position position="332"/>
    </location>
    <ligand>
        <name>substrate</name>
    </ligand>
</feature>
<dbReference type="CDD" id="cd16010">
    <property type="entry name" value="iPGM"/>
    <property type="match status" value="1"/>
</dbReference>
<accession>A0AAW9RFE4</accession>
<dbReference type="AlphaFoldDB" id="A0AAW9RFE4"/>
<evidence type="ECO:0000256" key="5">
    <source>
        <dbReference type="ARBA" id="ARBA00022723"/>
    </source>
</evidence>
<feature type="binding site" evidence="9 13">
    <location>
        <position position="14"/>
    </location>
    <ligand>
        <name>Mn(2+)</name>
        <dbReference type="ChEBI" id="CHEBI:29035"/>
        <label>2</label>
    </ligand>
</feature>
<proteinExistence type="inferred from homology"/>
<dbReference type="InterPro" id="IPR011258">
    <property type="entry name" value="BPG-indep_PGM_N"/>
</dbReference>
<dbReference type="Pfam" id="PF01676">
    <property type="entry name" value="Metalloenzyme"/>
    <property type="match status" value="1"/>
</dbReference>
<keyword evidence="7 9" id="KW-0464">Manganese</keyword>
<dbReference type="InterPro" id="IPR005995">
    <property type="entry name" value="Pgm_bpd_ind"/>
</dbReference>
<evidence type="ECO:0000256" key="4">
    <source>
        <dbReference type="ARBA" id="ARBA00008819"/>
    </source>
</evidence>
<evidence type="ECO:0000256" key="9">
    <source>
        <dbReference type="HAMAP-Rule" id="MF_01038"/>
    </source>
</evidence>
<keyword evidence="6 9" id="KW-0324">Glycolysis</keyword>
<evidence type="ECO:0000313" key="16">
    <source>
        <dbReference type="EMBL" id="MEJ8567523.1"/>
    </source>
</evidence>
<feature type="binding site" evidence="9 13">
    <location>
        <position position="441"/>
    </location>
    <ligand>
        <name>Mn(2+)</name>
        <dbReference type="ChEBI" id="CHEBI:29035"/>
        <label>2</label>
    </ligand>
</feature>
<comment type="caution">
    <text evidence="16">The sequence shown here is derived from an EMBL/GenBank/DDBJ whole genome shotgun (WGS) entry which is preliminary data.</text>
</comment>
<dbReference type="Gene3D" id="3.40.720.10">
    <property type="entry name" value="Alkaline Phosphatase, subunit A"/>
    <property type="match status" value="1"/>
</dbReference>
<feature type="binding site" evidence="9 13">
    <location>
        <position position="459"/>
    </location>
    <ligand>
        <name>Mn(2+)</name>
        <dbReference type="ChEBI" id="CHEBI:29035"/>
        <label>1</label>
    </ligand>
</feature>
<evidence type="ECO:0000256" key="12">
    <source>
        <dbReference type="PIRSR" id="PIRSR001492-2"/>
    </source>
</evidence>
<feature type="binding site" evidence="9 13">
    <location>
        <position position="403"/>
    </location>
    <ligand>
        <name>Mn(2+)</name>
        <dbReference type="ChEBI" id="CHEBI:29035"/>
        <label>1</label>
    </ligand>
</feature>
<gene>
    <name evidence="9 16" type="primary">gpmI</name>
    <name evidence="16" type="ORF">V3330_07785</name>
</gene>
<evidence type="ECO:0000256" key="1">
    <source>
        <dbReference type="ARBA" id="ARBA00000370"/>
    </source>
</evidence>
<dbReference type="HAMAP" id="MF_01038">
    <property type="entry name" value="GpmI"/>
    <property type="match status" value="1"/>
</dbReference>
<keyword evidence="17" id="KW-1185">Reference proteome</keyword>
<reference evidence="16 17" key="1">
    <citation type="submission" date="2024-02" db="EMBL/GenBank/DDBJ databases">
        <title>A novel Wenzhouxiangellaceae bacterium, isolated from coastal sediments.</title>
        <authorList>
            <person name="Du Z.-J."/>
            <person name="Ye Y.-Q."/>
            <person name="Zhang X.-Y."/>
        </authorList>
    </citation>
    <scope>NUCLEOTIDE SEQUENCE [LARGE SCALE GENOMIC DNA]</scope>
    <source>
        <strain evidence="16 17">CH-27</strain>
    </source>
</reference>
<dbReference type="EMBL" id="JAZHOG010000004">
    <property type="protein sequence ID" value="MEJ8567523.1"/>
    <property type="molecule type" value="Genomic_DNA"/>
</dbReference>
<dbReference type="GO" id="GO:0006007">
    <property type="term" value="P:glucose catabolic process"/>
    <property type="evidence" value="ECO:0007669"/>
    <property type="project" value="InterPro"/>
</dbReference>
<dbReference type="FunFam" id="3.40.1450.10:FF:000002">
    <property type="entry name" value="2,3-bisphosphoglycerate-independent phosphoglycerate mutase"/>
    <property type="match status" value="1"/>
</dbReference>
<dbReference type="InterPro" id="IPR017850">
    <property type="entry name" value="Alkaline_phosphatase_core_sf"/>
</dbReference>
<evidence type="ECO:0000256" key="13">
    <source>
        <dbReference type="PIRSR" id="PIRSR001492-3"/>
    </source>
</evidence>
<dbReference type="GO" id="GO:0006096">
    <property type="term" value="P:glycolytic process"/>
    <property type="evidence" value="ECO:0007669"/>
    <property type="project" value="UniProtKB-UniRule"/>
</dbReference>
<evidence type="ECO:0000256" key="6">
    <source>
        <dbReference type="ARBA" id="ARBA00023152"/>
    </source>
</evidence>
<dbReference type="SUPFAM" id="SSF53649">
    <property type="entry name" value="Alkaline phosphatase-like"/>
    <property type="match status" value="1"/>
</dbReference>
<dbReference type="EC" id="5.4.2.12" evidence="9 10"/>
<dbReference type="PIRSF" id="PIRSF001492">
    <property type="entry name" value="IPGAM"/>
    <property type="match status" value="1"/>
</dbReference>
<feature type="binding site" evidence="9 13">
    <location>
        <position position="64"/>
    </location>
    <ligand>
        <name>Mn(2+)</name>
        <dbReference type="ChEBI" id="CHEBI:29035"/>
        <label>2</label>
    </ligand>
</feature>
<feature type="binding site" evidence="9 13">
    <location>
        <position position="399"/>
    </location>
    <ligand>
        <name>Mn(2+)</name>
        <dbReference type="ChEBI" id="CHEBI:29035"/>
        <label>1</label>
    </ligand>
</feature>
<evidence type="ECO:0000256" key="8">
    <source>
        <dbReference type="ARBA" id="ARBA00023235"/>
    </source>
</evidence>
<evidence type="ECO:0000259" key="14">
    <source>
        <dbReference type="Pfam" id="PF01676"/>
    </source>
</evidence>
<keyword evidence="8 9" id="KW-0413">Isomerase</keyword>
<feature type="binding site" evidence="9 12">
    <location>
        <position position="187"/>
    </location>
    <ligand>
        <name>substrate</name>
    </ligand>
</feature>
<dbReference type="Gene3D" id="3.40.1450.10">
    <property type="entry name" value="BPG-independent phosphoglycerate mutase, domain B"/>
    <property type="match status" value="1"/>
</dbReference>
<feature type="domain" description="BPG-independent PGAM N-terminal" evidence="15">
    <location>
        <begin position="84"/>
        <end position="294"/>
    </location>
</feature>
<evidence type="ECO:0000256" key="11">
    <source>
        <dbReference type="PIRSR" id="PIRSR001492-1"/>
    </source>
</evidence>
<comment type="catalytic activity">
    <reaction evidence="1 9">
        <text>(2R)-2-phosphoglycerate = (2R)-3-phosphoglycerate</text>
        <dbReference type="Rhea" id="RHEA:15901"/>
        <dbReference type="ChEBI" id="CHEBI:58272"/>
        <dbReference type="ChEBI" id="CHEBI:58289"/>
        <dbReference type="EC" id="5.4.2.12"/>
    </reaction>
</comment>
<comment type="subunit">
    <text evidence="9">Monomer.</text>
</comment>
<evidence type="ECO:0000313" key="17">
    <source>
        <dbReference type="Proteomes" id="UP001359886"/>
    </source>
</evidence>
<dbReference type="PANTHER" id="PTHR31637">
    <property type="entry name" value="2,3-BISPHOSPHOGLYCERATE-INDEPENDENT PHOSPHOGLYCERATE MUTASE"/>
    <property type="match status" value="1"/>
</dbReference>
<comment type="cofactor">
    <cofactor evidence="9">
        <name>Mn(2+)</name>
        <dbReference type="ChEBI" id="CHEBI:29035"/>
    </cofactor>
    <text evidence="9">Binds 2 manganese ions per subunit.</text>
</comment>
<feature type="domain" description="Metalloenzyme" evidence="14">
    <location>
        <begin position="6"/>
        <end position="495"/>
    </location>
</feature>
<dbReference type="Proteomes" id="UP001359886">
    <property type="component" value="Unassembled WGS sequence"/>
</dbReference>
<sequence>MQPRTKPLVLMILDGWGHRVESENNAIALAKTPCWDTLWSNDPHALLETSGAAVGLPDGQMGNSEVGHMNIGAGRIVYQDFTRISRAIEDGSFQSNAALCRAIDAARSRHATVHVMGLLSPGGVHSHESHFIETVRLAAQRGAPRVAVHAFLDGRDTPPRSARASLEAMQEEADRLESVSIDSVIGRYYAMDRDQRWDRVERAWHAIADGRAEHSAESAVAALEAAYEREENDEFVQPTVIGTPPGVRPGDSVIFVNFRADRARELSQAFVDPAFDGFAREPRELSAFVCMTEYLNGLPAEVAFPAETLPNLLGEVLARHGLHQLRLAETEKYAHVTFFLNGGREDPFPLEERVLIPSPRVATYDLQPEMSSVELTERLVDAIASNRFDVIICNVANPDMVGHSGKLEAAIQAVEAVDRVLARTIEAIDAAGGELLVTADHGNVEQMIDPETGQAHTAHTTQPVPLLYHGRDARMAASGSLRDIAPTLLYLLGIDIPAEMTGQPLIAPAGA</sequence>
<dbReference type="RefSeq" id="WP_354694842.1">
    <property type="nucleotide sequence ID" value="NZ_JAZHOG010000004.1"/>
</dbReference>
<comment type="similarity">
    <text evidence="4 9">Belongs to the BPG-independent phosphoglycerate mutase family.</text>
</comment>
<dbReference type="NCBIfam" id="TIGR01307">
    <property type="entry name" value="pgm_bpd_ind"/>
    <property type="match status" value="1"/>
</dbReference>
<evidence type="ECO:0000256" key="10">
    <source>
        <dbReference type="NCBIfam" id="TIGR01307"/>
    </source>
</evidence>
<name>A0AAW9RFE4_9GAMM</name>
<feature type="binding site" evidence="9 13">
    <location>
        <position position="440"/>
    </location>
    <ligand>
        <name>Mn(2+)</name>
        <dbReference type="ChEBI" id="CHEBI:29035"/>
        <label>2</label>
    </ligand>
</feature>
<evidence type="ECO:0000256" key="3">
    <source>
        <dbReference type="ARBA" id="ARBA00004798"/>
    </source>
</evidence>
<dbReference type="InterPro" id="IPR006124">
    <property type="entry name" value="Metalloenzyme"/>
</dbReference>
<dbReference type="SUPFAM" id="SSF64158">
    <property type="entry name" value="2,3-Bisphosphoglycerate-independent phosphoglycerate mutase, substrate-binding domain"/>
    <property type="match status" value="1"/>
</dbReference>
<organism evidence="16 17">
    <name type="scientific">Elongatibacter sediminis</name>
    <dbReference type="NCBI Taxonomy" id="3119006"/>
    <lineage>
        <taxon>Bacteria</taxon>
        <taxon>Pseudomonadati</taxon>
        <taxon>Pseudomonadota</taxon>
        <taxon>Gammaproteobacteria</taxon>
        <taxon>Chromatiales</taxon>
        <taxon>Wenzhouxiangellaceae</taxon>
        <taxon>Elongatibacter</taxon>
    </lineage>
</organism>
<keyword evidence="5 9" id="KW-0479">Metal-binding</keyword>
<feature type="binding site" evidence="9 12">
    <location>
        <begin position="155"/>
        <end position="156"/>
    </location>
    <ligand>
        <name>substrate</name>
    </ligand>
</feature>
<evidence type="ECO:0000259" key="15">
    <source>
        <dbReference type="Pfam" id="PF06415"/>
    </source>
</evidence>
<dbReference type="GO" id="GO:0005829">
    <property type="term" value="C:cytosol"/>
    <property type="evidence" value="ECO:0007669"/>
    <property type="project" value="TreeGrafter"/>
</dbReference>
<feature type="binding site" evidence="9 12">
    <location>
        <position position="193"/>
    </location>
    <ligand>
        <name>substrate</name>
    </ligand>
</feature>
<dbReference type="PANTHER" id="PTHR31637:SF0">
    <property type="entry name" value="2,3-BISPHOSPHOGLYCERATE-INDEPENDENT PHOSPHOGLYCERATE MUTASE"/>
    <property type="match status" value="1"/>
</dbReference>
<protein>
    <recommendedName>
        <fullName evidence="9 10">2,3-bisphosphoglycerate-independent phosphoglycerate mutase</fullName>
        <shortName evidence="9">BPG-independent PGAM</shortName>
        <shortName evidence="9">Phosphoglyceromutase</shortName>
        <shortName evidence="9">iPGM</shortName>
        <ecNumber evidence="9 10">5.4.2.12</ecNumber>
    </recommendedName>
</protein>
<dbReference type="InterPro" id="IPR036646">
    <property type="entry name" value="PGAM_B_sf"/>
</dbReference>
<dbReference type="GO" id="GO:0030145">
    <property type="term" value="F:manganese ion binding"/>
    <property type="evidence" value="ECO:0007669"/>
    <property type="project" value="UniProtKB-UniRule"/>
</dbReference>
<feature type="binding site" evidence="9 12">
    <location>
        <position position="125"/>
    </location>
    <ligand>
        <name>substrate</name>
    </ligand>
</feature>
<dbReference type="GO" id="GO:0004619">
    <property type="term" value="F:phosphoglycerate mutase activity"/>
    <property type="evidence" value="ECO:0007669"/>
    <property type="project" value="UniProtKB-UniRule"/>
</dbReference>
<feature type="binding site" evidence="9 12">
    <location>
        <begin position="259"/>
        <end position="262"/>
    </location>
    <ligand>
        <name>substrate</name>
    </ligand>
</feature>
<evidence type="ECO:0000256" key="7">
    <source>
        <dbReference type="ARBA" id="ARBA00023211"/>
    </source>
</evidence>
<comment type="function">
    <text evidence="2 9">Catalyzes the interconversion of 2-phosphoglycerate and 3-phosphoglycerate.</text>
</comment>
<comment type="pathway">
    <text evidence="3 9">Carbohydrate degradation; glycolysis; pyruvate from D-glyceraldehyde 3-phosphate: step 3/5.</text>
</comment>